<keyword evidence="4" id="KW-0804">Transcription</keyword>
<dbReference type="PRINTS" id="PR00039">
    <property type="entry name" value="HTHLYSR"/>
</dbReference>
<evidence type="ECO:0000256" key="4">
    <source>
        <dbReference type="ARBA" id="ARBA00023163"/>
    </source>
</evidence>
<evidence type="ECO:0000259" key="5">
    <source>
        <dbReference type="PROSITE" id="PS50931"/>
    </source>
</evidence>
<dbReference type="Proteomes" id="UP000033682">
    <property type="component" value="Unassembled WGS sequence"/>
</dbReference>
<dbReference type="FunFam" id="1.10.10.10:FF:000001">
    <property type="entry name" value="LysR family transcriptional regulator"/>
    <property type="match status" value="1"/>
</dbReference>
<reference evidence="6 7" key="1">
    <citation type="submission" date="2015-01" db="EMBL/GenBank/DDBJ databases">
        <title>Comparative genomics of the lactic acid bacteria isolated from the honey bee gut.</title>
        <authorList>
            <person name="Ellegaard K.M."/>
            <person name="Tamarit D."/>
            <person name="Javelind E."/>
            <person name="Olofsson T."/>
            <person name="Andersson S.G."/>
            <person name="Vasquez A."/>
        </authorList>
    </citation>
    <scope>NUCLEOTIDE SEQUENCE [LARGE SCALE GENOMIC DNA]</scope>
    <source>
        <strain evidence="6 7">Hma11</strain>
    </source>
</reference>
<dbReference type="SUPFAM" id="SSF53850">
    <property type="entry name" value="Periplasmic binding protein-like II"/>
    <property type="match status" value="1"/>
</dbReference>
<dbReference type="InterPro" id="IPR000847">
    <property type="entry name" value="LysR_HTH_N"/>
</dbReference>
<keyword evidence="7" id="KW-1185">Reference proteome</keyword>
<accession>A0A0F4LP23</accession>
<dbReference type="PROSITE" id="PS50931">
    <property type="entry name" value="HTH_LYSR"/>
    <property type="match status" value="1"/>
</dbReference>
<dbReference type="InterPro" id="IPR036388">
    <property type="entry name" value="WH-like_DNA-bd_sf"/>
</dbReference>
<dbReference type="AlphaFoldDB" id="A0A0F4LP23"/>
<dbReference type="PANTHER" id="PTHR30126">
    <property type="entry name" value="HTH-TYPE TRANSCRIPTIONAL REGULATOR"/>
    <property type="match status" value="1"/>
</dbReference>
<dbReference type="SUPFAM" id="SSF46785">
    <property type="entry name" value="Winged helix' DNA-binding domain"/>
    <property type="match status" value="1"/>
</dbReference>
<dbReference type="EMBL" id="JXLG01000010">
    <property type="protein sequence ID" value="KJY60043.1"/>
    <property type="molecule type" value="Genomic_DNA"/>
</dbReference>
<dbReference type="STRING" id="303541.JF72_13530"/>
<gene>
    <name evidence="6" type="ORF">JF72_13530</name>
</gene>
<protein>
    <recommendedName>
        <fullName evidence="5">HTH lysR-type domain-containing protein</fullName>
    </recommendedName>
</protein>
<dbReference type="InterPro" id="IPR036390">
    <property type="entry name" value="WH_DNA-bd_sf"/>
</dbReference>
<dbReference type="GO" id="GO:0003700">
    <property type="term" value="F:DNA-binding transcription factor activity"/>
    <property type="evidence" value="ECO:0007669"/>
    <property type="project" value="InterPro"/>
</dbReference>
<comment type="similarity">
    <text evidence="1">Belongs to the LysR transcriptional regulatory family.</text>
</comment>
<dbReference type="Gene3D" id="1.10.10.10">
    <property type="entry name" value="Winged helix-like DNA-binding domain superfamily/Winged helix DNA-binding domain"/>
    <property type="match status" value="1"/>
</dbReference>
<dbReference type="Pfam" id="PF00126">
    <property type="entry name" value="HTH_1"/>
    <property type="match status" value="1"/>
</dbReference>
<keyword evidence="3" id="KW-0238">DNA-binding</keyword>
<sequence length="299" mass="34196">MNFTQLRCFIYVADNLSFTTAARKLNFSQSAISKNLNDLEKELKTRLLVRNPHKIALTLDGEYFYQVAVNILKEKDNAILNITKSHQKELFGNVNIGLDYSPFERSFLPTLIRQCKPTSFDFTVNYLGDYVSQLTDGKVDIAFLSDDIIKSASGLNFVSLISGEFVLMYNANANFDFGKKVSITELKNTCVLVPFTDRSYPSIYHLNQVLCQKLNTENIKTVDNYFLMYDYISASVNQVAIMPNFVVDLNKKGFKYSYLNYSDPFSYGVAYPMHKENDTLFQRIIAILKEIVPTNILPK</sequence>
<evidence type="ECO:0000256" key="1">
    <source>
        <dbReference type="ARBA" id="ARBA00009437"/>
    </source>
</evidence>
<dbReference type="Gene3D" id="3.40.190.10">
    <property type="entry name" value="Periplasmic binding protein-like II"/>
    <property type="match status" value="2"/>
</dbReference>
<evidence type="ECO:0000256" key="2">
    <source>
        <dbReference type="ARBA" id="ARBA00023015"/>
    </source>
</evidence>
<dbReference type="HOGENOM" id="CLU_039613_6_2_9"/>
<evidence type="ECO:0000313" key="6">
    <source>
        <dbReference type="EMBL" id="KJY60043.1"/>
    </source>
</evidence>
<dbReference type="RefSeq" id="WP_046307940.1">
    <property type="nucleotide sequence ID" value="NZ_KQ034000.1"/>
</dbReference>
<name>A0A0F4LP23_9LACO</name>
<comment type="caution">
    <text evidence="6">The sequence shown here is derived from an EMBL/GenBank/DDBJ whole genome shotgun (WGS) entry which is preliminary data.</text>
</comment>
<proteinExistence type="inferred from homology"/>
<evidence type="ECO:0000313" key="7">
    <source>
        <dbReference type="Proteomes" id="UP000033682"/>
    </source>
</evidence>
<feature type="domain" description="HTH lysR-type" evidence="5">
    <location>
        <begin position="1"/>
        <end position="58"/>
    </location>
</feature>
<dbReference type="GO" id="GO:0000976">
    <property type="term" value="F:transcription cis-regulatory region binding"/>
    <property type="evidence" value="ECO:0007669"/>
    <property type="project" value="TreeGrafter"/>
</dbReference>
<evidence type="ECO:0000256" key="3">
    <source>
        <dbReference type="ARBA" id="ARBA00023125"/>
    </source>
</evidence>
<dbReference type="PATRIC" id="fig|303541.3.peg.1524"/>
<organism evidence="6 7">
    <name type="scientific">Lactobacillus apis</name>
    <dbReference type="NCBI Taxonomy" id="303541"/>
    <lineage>
        <taxon>Bacteria</taxon>
        <taxon>Bacillati</taxon>
        <taxon>Bacillota</taxon>
        <taxon>Bacilli</taxon>
        <taxon>Lactobacillales</taxon>
        <taxon>Lactobacillaceae</taxon>
        <taxon>Lactobacillus</taxon>
    </lineage>
</organism>
<keyword evidence="2" id="KW-0805">Transcription regulation</keyword>
<dbReference type="PANTHER" id="PTHR30126:SF40">
    <property type="entry name" value="HTH-TYPE TRANSCRIPTIONAL REGULATOR GLTR"/>
    <property type="match status" value="1"/>
</dbReference>